<sequence>MKKDELLLDLLDLKNMETEIPFEIFKKLTSEDLNDTPIVLRRGAVDIKLGSIGRVRIGKDKIWGEAKLELTGHLEFEPELDERQKIIGVKIKKFVYVVE</sequence>
<comment type="caution">
    <text evidence="1">The sequence shown here is derived from an EMBL/GenBank/DDBJ whole genome shotgun (WGS) entry which is preliminary data.</text>
</comment>
<evidence type="ECO:0000313" key="1">
    <source>
        <dbReference type="EMBL" id="KKM62135.1"/>
    </source>
</evidence>
<gene>
    <name evidence="1" type="ORF">LCGC14_1524820</name>
</gene>
<organism evidence="1">
    <name type="scientific">marine sediment metagenome</name>
    <dbReference type="NCBI Taxonomy" id="412755"/>
    <lineage>
        <taxon>unclassified sequences</taxon>
        <taxon>metagenomes</taxon>
        <taxon>ecological metagenomes</taxon>
    </lineage>
</organism>
<name>A0A0F9LD27_9ZZZZ</name>
<reference evidence="1" key="1">
    <citation type="journal article" date="2015" name="Nature">
        <title>Complex archaea that bridge the gap between prokaryotes and eukaryotes.</title>
        <authorList>
            <person name="Spang A."/>
            <person name="Saw J.H."/>
            <person name="Jorgensen S.L."/>
            <person name="Zaremba-Niedzwiedzka K."/>
            <person name="Martijn J."/>
            <person name="Lind A.E."/>
            <person name="van Eijk R."/>
            <person name="Schleper C."/>
            <person name="Guy L."/>
            <person name="Ettema T.J."/>
        </authorList>
    </citation>
    <scope>NUCLEOTIDE SEQUENCE</scope>
</reference>
<accession>A0A0F9LD27</accession>
<protein>
    <submittedName>
        <fullName evidence="1">Uncharacterized protein</fullName>
    </submittedName>
</protein>
<proteinExistence type="predicted"/>
<dbReference type="AlphaFoldDB" id="A0A0F9LD27"/>
<dbReference type="EMBL" id="LAZR01011358">
    <property type="protein sequence ID" value="KKM62135.1"/>
    <property type="molecule type" value="Genomic_DNA"/>
</dbReference>